<evidence type="ECO:0000256" key="7">
    <source>
        <dbReference type="ARBA" id="ARBA00022553"/>
    </source>
</evidence>
<evidence type="ECO:0000256" key="10">
    <source>
        <dbReference type="ARBA" id="ARBA00022884"/>
    </source>
</evidence>
<dbReference type="GO" id="GO:0006412">
    <property type="term" value="P:translation"/>
    <property type="evidence" value="ECO:0007669"/>
    <property type="project" value="InterPro"/>
</dbReference>
<dbReference type="AlphaFoldDB" id="C1FXV9"/>
<dbReference type="GO" id="GO:0003735">
    <property type="term" value="F:structural constituent of ribosome"/>
    <property type="evidence" value="ECO:0007669"/>
    <property type="project" value="InterPro"/>
</dbReference>
<comment type="function">
    <text evidence="18">Component of the large ribosomal subunit. The ribosome is a large ribonucleoprotein complex responsible for the synthesis of proteins in the cell. Binds a specific region on the 26S rRNA. May promote p53/TP53 degradation possibly through the stimulation of MDM2-mediated TP53 polyubiquitination.</text>
</comment>
<dbReference type="HAMAP" id="MF_01369_A">
    <property type="entry name" value="Ribosomal_uL23_A"/>
    <property type="match status" value="1"/>
</dbReference>
<dbReference type="GO" id="GO:0019843">
    <property type="term" value="F:rRNA binding"/>
    <property type="evidence" value="ECO:0007669"/>
    <property type="project" value="UniProtKB-KW"/>
</dbReference>
<dbReference type="EMBL" id="DP001086">
    <property type="protein sequence ID" value="ACO71283.1"/>
    <property type="molecule type" value="Genomic_DNA"/>
</dbReference>
<comment type="similarity">
    <text evidence="3">Belongs to the universal ribosomal protein uL23 family.</text>
</comment>
<dbReference type="GO" id="GO:0005634">
    <property type="term" value="C:nucleus"/>
    <property type="evidence" value="ECO:0007669"/>
    <property type="project" value="UniProtKB-SubCell"/>
</dbReference>
<evidence type="ECO:0000256" key="17">
    <source>
        <dbReference type="ARBA" id="ARBA00044564"/>
    </source>
</evidence>
<keyword evidence="15" id="KW-0687">Ribonucleoprotein</keyword>
<evidence type="ECO:0000259" key="22">
    <source>
        <dbReference type="Pfam" id="PF03939"/>
    </source>
</evidence>
<dbReference type="Pfam" id="PF03939">
    <property type="entry name" value="Ribosomal_L23eN"/>
    <property type="match status" value="1"/>
</dbReference>
<keyword evidence="8" id="KW-0699">rRNA-binding</keyword>
<dbReference type="InterPro" id="IPR013025">
    <property type="entry name" value="Ribosomal_uL23-like"/>
</dbReference>
<evidence type="ECO:0000256" key="13">
    <source>
        <dbReference type="ARBA" id="ARBA00022990"/>
    </source>
</evidence>
<keyword evidence="4" id="KW-0488">Methylation</keyword>
<evidence type="ECO:0000256" key="4">
    <source>
        <dbReference type="ARBA" id="ARBA00022481"/>
    </source>
</evidence>
<keyword evidence="5" id="KW-0963">Cytoplasm</keyword>
<comment type="subcellular location">
    <subcellularLocation>
        <location evidence="2">Cytoplasm</location>
    </subcellularLocation>
    <subcellularLocation>
        <location evidence="1">Nucleus</location>
    </subcellularLocation>
</comment>
<evidence type="ECO:0000256" key="21">
    <source>
        <dbReference type="SAM" id="MobiDB-lite"/>
    </source>
</evidence>
<dbReference type="HOGENOM" id="CLU_037562_0_2_1"/>
<evidence type="ECO:0000256" key="15">
    <source>
        <dbReference type="ARBA" id="ARBA00023274"/>
    </source>
</evidence>
<reference evidence="23" key="1">
    <citation type="submission" date="2009-04" db="EMBL/GenBank/DDBJ databases">
        <title>NISC Comparative Sequencing Initiative.</title>
        <authorList>
            <person name="Antonellis A."/>
            <person name="Benjamin B."/>
            <person name="Blakesley R.W."/>
            <person name="Bouffard G.G."/>
            <person name="Brinkley C."/>
            <person name="Brooks S."/>
            <person name="Chu G."/>
            <person name="Chub I."/>
            <person name="Coleman H."/>
            <person name="Fuksenko T."/>
            <person name="Gestole M."/>
            <person name="Gregory M."/>
            <person name="Guan X."/>
            <person name="Gupta J."/>
            <person name="Gurson N."/>
            <person name="Han E."/>
            <person name="Han J."/>
            <person name="Hansen N."/>
            <person name="Hargrove A."/>
            <person name="Hines-Harris K."/>
            <person name="Ho S.-L."/>
            <person name="Hu P."/>
            <person name="Hunter G."/>
            <person name="Hurle B."/>
            <person name="Idol J.R."/>
            <person name="Johnson T."/>
            <person name="Knight E."/>
            <person name="Kwong P."/>
            <person name="Lee-Lin S.-Q."/>
            <person name="Legaspi R."/>
            <person name="Madden M."/>
            <person name="Maduro Q.L."/>
            <person name="Maduro V.B."/>
            <person name="Margulies E.H."/>
            <person name="Masiello C."/>
            <person name="Maskeri B."/>
            <person name="McDowell J."/>
            <person name="Merkulov G."/>
            <person name="Montemayor C."/>
            <person name="Mullikin J.C."/>
            <person name="Park M."/>
            <person name="Prasad A."/>
            <person name="Ramsahoye C."/>
            <person name="Reddix-Dugue N."/>
            <person name="Riebow N."/>
            <person name="Schandler K."/>
            <person name="Schueler M.G."/>
            <person name="Sison C."/>
            <person name="Smith L."/>
            <person name="Stantripop S."/>
            <person name="Thomas J.W."/>
            <person name="Thomas P.J."/>
            <person name="Tsipouri V."/>
            <person name="Young A."/>
            <person name="Green E.D."/>
        </authorList>
    </citation>
    <scope>NUCLEOTIDE SEQUENCE</scope>
</reference>
<dbReference type="InterPro" id="IPR012677">
    <property type="entry name" value="Nucleotide-bd_a/b_plait_sf"/>
</dbReference>
<comment type="subunit">
    <text evidence="19">Component of the large ribosomal subunit. Interacts with LYAR and GNL2. Interacts with MDM2; this interaction may promote MDM2-mediated p53/TP53 polyubiquitination. Directly interacts (via BIB domain) with IPO5, IPO7, KPNB1 and TNPO1; these interactions are involved in RPL23A nuclear import for the assembly of ribosomal subunits. Interacts with IPO8.</text>
</comment>
<keyword evidence="12 23" id="KW-0689">Ribosomal protein</keyword>
<proteinExistence type="inferred from homology"/>
<evidence type="ECO:0000256" key="8">
    <source>
        <dbReference type="ARBA" id="ARBA00022730"/>
    </source>
</evidence>
<keyword evidence="13" id="KW-0007">Acetylation</keyword>
<evidence type="ECO:0000256" key="11">
    <source>
        <dbReference type="ARBA" id="ARBA00022934"/>
    </source>
</evidence>
<sequence>MALKAKKEVPAPPKTEAKATALKAKNAVLKGVHSHIKKKIRTSSAFPRPKTLHLRRQPKYPQKSTPRRNKLDHCAIINFPLTTESATKKTEDNSTLVFTVDVKANRHQVKRAVKQLHDIDMVKVNTLMRPDGEKKAYVHLAPDYAALDVANKIGLI</sequence>
<feature type="domain" description="Large ribosomal subunit protein uL23 N-terminal" evidence="22">
    <location>
        <begin position="17"/>
        <end position="67"/>
    </location>
</feature>
<evidence type="ECO:0000256" key="2">
    <source>
        <dbReference type="ARBA" id="ARBA00004496"/>
    </source>
</evidence>
<dbReference type="OrthoDB" id="1267328at2759"/>
<keyword evidence="11" id="KW-0164">Citrullination</keyword>
<dbReference type="Pfam" id="PF00276">
    <property type="entry name" value="Ribosomal_L23"/>
    <property type="match status" value="1"/>
</dbReference>
<dbReference type="InterPro" id="IPR005633">
    <property type="entry name" value="Ribosomal_uL23_N"/>
</dbReference>
<protein>
    <recommendedName>
        <fullName evidence="16">Large ribosomal subunit protein uL23</fullName>
    </recommendedName>
    <alternativeName>
        <fullName evidence="17 20">60S ribosomal protein L23a</fullName>
    </alternativeName>
</protein>
<dbReference type="InterPro" id="IPR012678">
    <property type="entry name" value="Ribosomal_uL23/eL15/eS24_sf"/>
</dbReference>
<evidence type="ECO:0000256" key="18">
    <source>
        <dbReference type="ARBA" id="ARBA00045456"/>
    </source>
</evidence>
<dbReference type="Gene3D" id="3.30.70.330">
    <property type="match status" value="1"/>
</dbReference>
<name>C1FXV9_DASNO</name>
<gene>
    <name evidence="23" type="primary">RPL23A</name>
</gene>
<evidence type="ECO:0000256" key="20">
    <source>
        <dbReference type="ARBA" id="ARBA00079056"/>
    </source>
</evidence>
<evidence type="ECO:0000256" key="9">
    <source>
        <dbReference type="ARBA" id="ARBA00022843"/>
    </source>
</evidence>
<dbReference type="SUPFAM" id="SSF54189">
    <property type="entry name" value="Ribosomal proteins S24e, L23 and L15e"/>
    <property type="match status" value="1"/>
</dbReference>
<keyword evidence="10" id="KW-0694">RNA-binding</keyword>
<keyword evidence="9" id="KW-0832">Ubl conjugation</keyword>
<evidence type="ECO:0000256" key="16">
    <source>
        <dbReference type="ARBA" id="ARBA00044537"/>
    </source>
</evidence>
<evidence type="ECO:0000256" key="1">
    <source>
        <dbReference type="ARBA" id="ARBA00004123"/>
    </source>
</evidence>
<keyword evidence="14" id="KW-0539">Nucleus</keyword>
<evidence type="ECO:0000256" key="5">
    <source>
        <dbReference type="ARBA" id="ARBA00022490"/>
    </source>
</evidence>
<evidence type="ECO:0000256" key="14">
    <source>
        <dbReference type="ARBA" id="ARBA00023242"/>
    </source>
</evidence>
<accession>C1FXV9</accession>
<organism evidence="23">
    <name type="scientific">Dasypus novemcinctus</name>
    <name type="common">Nine-banded armadillo</name>
    <dbReference type="NCBI Taxonomy" id="9361"/>
    <lineage>
        <taxon>Eukaryota</taxon>
        <taxon>Metazoa</taxon>
        <taxon>Chordata</taxon>
        <taxon>Craniata</taxon>
        <taxon>Vertebrata</taxon>
        <taxon>Euteleostomi</taxon>
        <taxon>Mammalia</taxon>
        <taxon>Eutheria</taxon>
        <taxon>Xenarthra</taxon>
        <taxon>Cingulata</taxon>
        <taxon>Dasypodidae</taxon>
        <taxon>Dasypus</taxon>
    </lineage>
</organism>
<dbReference type="FunFam" id="3.30.70.330:FF:001015">
    <property type="entry name" value="Uncharacterized protein"/>
    <property type="match status" value="1"/>
</dbReference>
<keyword evidence="6" id="KW-1017">Isopeptide bond</keyword>
<dbReference type="PANTHER" id="PTHR11620">
    <property type="entry name" value="60S RIBOSOMAL PROTEIN L23A"/>
    <property type="match status" value="1"/>
</dbReference>
<dbReference type="GO" id="GO:0022625">
    <property type="term" value="C:cytosolic large ribosomal subunit"/>
    <property type="evidence" value="ECO:0007669"/>
    <property type="project" value="UniProtKB-ARBA"/>
</dbReference>
<evidence type="ECO:0000256" key="19">
    <source>
        <dbReference type="ARBA" id="ARBA00047152"/>
    </source>
</evidence>
<evidence type="ECO:0000313" key="23">
    <source>
        <dbReference type="EMBL" id="ACO71283.1"/>
    </source>
</evidence>
<evidence type="ECO:0000256" key="12">
    <source>
        <dbReference type="ARBA" id="ARBA00022980"/>
    </source>
</evidence>
<feature type="region of interest" description="Disordered" evidence="21">
    <location>
        <begin position="33"/>
        <end position="71"/>
    </location>
</feature>
<dbReference type="NCBIfam" id="NF011118">
    <property type="entry name" value="PRK14548.1"/>
    <property type="match status" value="1"/>
</dbReference>
<evidence type="ECO:0000256" key="6">
    <source>
        <dbReference type="ARBA" id="ARBA00022499"/>
    </source>
</evidence>
<evidence type="ECO:0000256" key="3">
    <source>
        <dbReference type="ARBA" id="ARBA00006700"/>
    </source>
</evidence>
<keyword evidence="7" id="KW-0597">Phosphoprotein</keyword>